<gene>
    <name evidence="2" type="ORF">WOSG25_010730</name>
</gene>
<feature type="transmembrane region" description="Helical" evidence="1">
    <location>
        <begin position="224"/>
        <end position="243"/>
    </location>
</feature>
<dbReference type="STRING" id="1329250.WOSG25_010730"/>
<protein>
    <submittedName>
        <fullName evidence="2">Putative membrane protein</fullName>
    </submittedName>
</protein>
<name>A0A069CY20_WEIOS</name>
<keyword evidence="3" id="KW-1185">Reference proteome</keyword>
<dbReference type="Pfam" id="PF06161">
    <property type="entry name" value="DUF975"/>
    <property type="match status" value="1"/>
</dbReference>
<dbReference type="EMBL" id="DF820484">
    <property type="protein sequence ID" value="GAK29986.1"/>
    <property type="molecule type" value="Genomic_DNA"/>
</dbReference>
<reference evidence="3" key="1">
    <citation type="journal article" date="2014" name="Genome Announc.">
        <title>Draft genome sequence of Weissella oryzae SG25T, isolated from fermented rice grains.</title>
        <authorList>
            <person name="Tanizawa Y."/>
            <person name="Fujisawa T."/>
            <person name="Mochizuki T."/>
            <person name="Kaminuma E."/>
            <person name="Suzuki Y."/>
            <person name="Nakamura Y."/>
            <person name="Tohno M."/>
        </authorList>
    </citation>
    <scope>NUCLEOTIDE SEQUENCE [LARGE SCALE GENOMIC DNA]</scope>
    <source>
        <strain evidence="3">DSM 25784 / JCM 18191 / LMG 30913 / SG25</strain>
    </source>
</reference>
<dbReference type="AlphaFoldDB" id="A0A069CY20"/>
<keyword evidence="1" id="KW-0812">Transmembrane</keyword>
<evidence type="ECO:0000313" key="3">
    <source>
        <dbReference type="Proteomes" id="UP000030643"/>
    </source>
</evidence>
<keyword evidence="1" id="KW-1133">Transmembrane helix</keyword>
<dbReference type="PANTHER" id="PTHR40076:SF1">
    <property type="entry name" value="MEMBRANE PROTEIN"/>
    <property type="match status" value="1"/>
</dbReference>
<keyword evidence="1" id="KW-0472">Membrane</keyword>
<dbReference type="InterPro" id="IPR010380">
    <property type="entry name" value="DUF975"/>
</dbReference>
<feature type="transmembrane region" description="Helical" evidence="1">
    <location>
        <begin position="112"/>
        <end position="133"/>
    </location>
</feature>
<sequence length="281" mass="31601">MGNNQAIRQKARGLLKKGNYKTMLKFTLAYFVAGVVFSMITEIIAAVLEEALHINGETGFLSGLTGIFLALLMAAWVWATVNWIRTGEQPAKVLPNLFAFYRSGRFIKMFSLMFMQIIYTALWTLLLIVPGIIKGYGYSQAMYLRADALERGQVGDQDRVGAYLKQSSKLMKGHKWQFFVLQLSIAWWLWIPMAIAAVTLITSAIGIVYLIFSNMTGAVDAMMVRIIVAMIVIVVCAVINFFWVQPYLVAAQGAFYVELTKDLPIKQVVKVEVLYPNKTQQ</sequence>
<feature type="transmembrane region" description="Helical" evidence="1">
    <location>
        <begin position="26"/>
        <end position="48"/>
    </location>
</feature>
<feature type="transmembrane region" description="Helical" evidence="1">
    <location>
        <begin position="60"/>
        <end position="84"/>
    </location>
</feature>
<feature type="transmembrane region" description="Helical" evidence="1">
    <location>
        <begin position="185"/>
        <end position="212"/>
    </location>
</feature>
<dbReference type="PANTHER" id="PTHR40076">
    <property type="entry name" value="MEMBRANE PROTEIN-RELATED"/>
    <property type="match status" value="1"/>
</dbReference>
<organism evidence="2 3">
    <name type="scientific">Weissella oryzae (strain DSM 25784 / JCM 18191 / LMG 30913 / SG25)</name>
    <dbReference type="NCBI Taxonomy" id="1329250"/>
    <lineage>
        <taxon>Bacteria</taxon>
        <taxon>Bacillati</taxon>
        <taxon>Bacillota</taxon>
        <taxon>Bacilli</taxon>
        <taxon>Lactobacillales</taxon>
        <taxon>Lactobacillaceae</taxon>
        <taxon>Weissella</taxon>
    </lineage>
</organism>
<dbReference type="Proteomes" id="UP000030643">
    <property type="component" value="Unassembled WGS sequence"/>
</dbReference>
<evidence type="ECO:0000313" key="2">
    <source>
        <dbReference type="EMBL" id="GAK29986.1"/>
    </source>
</evidence>
<proteinExistence type="predicted"/>
<accession>A0A069CY20</accession>
<evidence type="ECO:0000256" key="1">
    <source>
        <dbReference type="SAM" id="Phobius"/>
    </source>
</evidence>
<dbReference type="eggNOG" id="COG5523">
    <property type="taxonomic scope" value="Bacteria"/>
</dbReference>